<dbReference type="PROSITE" id="PS50943">
    <property type="entry name" value="HTH_CROC1"/>
    <property type="match status" value="1"/>
</dbReference>
<accession>A0A3N4VFY3</accession>
<dbReference type="RefSeq" id="WP_123769134.1">
    <property type="nucleotide sequence ID" value="NZ_RKQN01000001.1"/>
</dbReference>
<dbReference type="GO" id="GO:0003677">
    <property type="term" value="F:DNA binding"/>
    <property type="evidence" value="ECO:0007669"/>
    <property type="project" value="InterPro"/>
</dbReference>
<protein>
    <submittedName>
        <fullName evidence="2">Bacteriophage CI repressor-like protein</fullName>
    </submittedName>
</protein>
<name>A0A3N4VFY3_9GAMM</name>
<reference evidence="2 3" key="1">
    <citation type="submission" date="2018-11" db="EMBL/GenBank/DDBJ databases">
        <title>Genomic Encyclopedia of Type Strains, Phase IV (KMG-IV): sequencing the most valuable type-strain genomes for metagenomic binning, comparative biology and taxonomic classification.</title>
        <authorList>
            <person name="Goeker M."/>
        </authorList>
    </citation>
    <scope>NUCLEOTIDE SEQUENCE [LARGE SCALE GENOMIC DNA]</scope>
    <source>
        <strain evidence="2 3">DSM 25623</strain>
    </source>
</reference>
<feature type="domain" description="HTH cro/C1-type" evidence="1">
    <location>
        <begin position="32"/>
        <end position="72"/>
    </location>
</feature>
<proteinExistence type="predicted"/>
<sequence>MAQAPHRDFARRLNQALDYSGFAQGRARTGSLAREYDVSRETARKWLRGLSLPELERMLQLALDLQVSFEWLATGRGPLPGKLQVRENGPAYQDQDELRLMGLIRRMPRKKRRALIQLLEEEG</sequence>
<evidence type="ECO:0000259" key="1">
    <source>
        <dbReference type="PROSITE" id="PS50943"/>
    </source>
</evidence>
<dbReference type="InterPro" id="IPR010982">
    <property type="entry name" value="Lambda_DNA-bd_dom_sf"/>
</dbReference>
<keyword evidence="3" id="KW-1185">Reference proteome</keyword>
<dbReference type="SUPFAM" id="SSF47413">
    <property type="entry name" value="lambda repressor-like DNA-binding domains"/>
    <property type="match status" value="1"/>
</dbReference>
<evidence type="ECO:0000313" key="2">
    <source>
        <dbReference type="EMBL" id="RPE81598.1"/>
    </source>
</evidence>
<dbReference type="Proteomes" id="UP000269708">
    <property type="component" value="Unassembled WGS sequence"/>
</dbReference>
<dbReference type="OrthoDB" id="9772064at2"/>
<dbReference type="GO" id="GO:0045892">
    <property type="term" value="P:negative regulation of DNA-templated transcription"/>
    <property type="evidence" value="ECO:0007669"/>
    <property type="project" value="InterPro"/>
</dbReference>
<comment type="caution">
    <text evidence="2">The sequence shown here is derived from an EMBL/GenBank/DDBJ whole genome shotgun (WGS) entry which is preliminary data.</text>
</comment>
<dbReference type="InterPro" id="IPR001387">
    <property type="entry name" value="Cro/C1-type_HTH"/>
</dbReference>
<dbReference type="Gene3D" id="1.10.260.40">
    <property type="entry name" value="lambda repressor-like DNA-binding domains"/>
    <property type="match status" value="1"/>
</dbReference>
<gene>
    <name evidence="2" type="ORF">EDC50_0790</name>
</gene>
<dbReference type="EMBL" id="RKQN01000001">
    <property type="protein sequence ID" value="RPE81598.1"/>
    <property type="molecule type" value="Genomic_DNA"/>
</dbReference>
<dbReference type="Pfam" id="PF07022">
    <property type="entry name" value="Phage_CI_repr"/>
    <property type="match status" value="1"/>
</dbReference>
<dbReference type="InterPro" id="IPR010744">
    <property type="entry name" value="Phage_CI_N"/>
</dbReference>
<dbReference type="AlphaFoldDB" id="A0A3N4VFY3"/>
<evidence type="ECO:0000313" key="3">
    <source>
        <dbReference type="Proteomes" id="UP000269708"/>
    </source>
</evidence>
<organism evidence="2 3">
    <name type="scientific">Vulcaniibacterium tengchongense</name>
    <dbReference type="NCBI Taxonomy" id="1273429"/>
    <lineage>
        <taxon>Bacteria</taxon>
        <taxon>Pseudomonadati</taxon>
        <taxon>Pseudomonadota</taxon>
        <taxon>Gammaproteobacteria</taxon>
        <taxon>Lysobacterales</taxon>
        <taxon>Lysobacteraceae</taxon>
        <taxon>Vulcaniibacterium</taxon>
    </lineage>
</organism>